<name>A0A3P7LTM1_DIBLA</name>
<evidence type="ECO:0000313" key="2">
    <source>
        <dbReference type="Proteomes" id="UP000281553"/>
    </source>
</evidence>
<organism evidence="1 2">
    <name type="scientific">Dibothriocephalus latus</name>
    <name type="common">Fish tapeworm</name>
    <name type="synonym">Diphyllobothrium latum</name>
    <dbReference type="NCBI Taxonomy" id="60516"/>
    <lineage>
        <taxon>Eukaryota</taxon>
        <taxon>Metazoa</taxon>
        <taxon>Spiralia</taxon>
        <taxon>Lophotrochozoa</taxon>
        <taxon>Platyhelminthes</taxon>
        <taxon>Cestoda</taxon>
        <taxon>Eucestoda</taxon>
        <taxon>Diphyllobothriidea</taxon>
        <taxon>Diphyllobothriidae</taxon>
        <taxon>Dibothriocephalus</taxon>
    </lineage>
</organism>
<keyword evidence="2" id="KW-1185">Reference proteome</keyword>
<reference evidence="1 2" key="1">
    <citation type="submission" date="2018-11" db="EMBL/GenBank/DDBJ databases">
        <authorList>
            <consortium name="Pathogen Informatics"/>
        </authorList>
    </citation>
    <scope>NUCLEOTIDE SEQUENCE [LARGE SCALE GENOMIC DNA]</scope>
</reference>
<gene>
    <name evidence="1" type="ORF">DILT_LOCUS9239</name>
</gene>
<dbReference type="EMBL" id="UYRU01056310">
    <property type="protein sequence ID" value="VDN13408.1"/>
    <property type="molecule type" value="Genomic_DNA"/>
</dbReference>
<sequence length="84" mass="9402">MITRSKLSISVSTFGTFSGSMTKPSHPHTPLQGHRICLLKEKSSMLYKGCARDKTLEKKVIPAEISKSCVKILGTWIHEMVKQE</sequence>
<protein>
    <submittedName>
        <fullName evidence="1">Uncharacterized protein</fullName>
    </submittedName>
</protein>
<dbReference type="Proteomes" id="UP000281553">
    <property type="component" value="Unassembled WGS sequence"/>
</dbReference>
<dbReference type="AlphaFoldDB" id="A0A3P7LTM1"/>
<proteinExistence type="predicted"/>
<evidence type="ECO:0000313" key="1">
    <source>
        <dbReference type="EMBL" id="VDN13408.1"/>
    </source>
</evidence>
<accession>A0A3P7LTM1</accession>